<comment type="caution">
    <text evidence="1">The sequence shown here is derived from an EMBL/GenBank/DDBJ whole genome shotgun (WGS) entry which is preliminary data.</text>
</comment>
<evidence type="ECO:0000313" key="2">
    <source>
        <dbReference type="Proteomes" id="UP000663860"/>
    </source>
</evidence>
<evidence type="ECO:0000313" key="1">
    <source>
        <dbReference type="EMBL" id="CAF1303452.1"/>
    </source>
</evidence>
<protein>
    <submittedName>
        <fullName evidence="1">Uncharacterized protein</fullName>
    </submittedName>
</protein>
<gene>
    <name evidence="1" type="ORF">IZO911_LOCUS34191</name>
</gene>
<dbReference type="EMBL" id="CAJNOE010000663">
    <property type="protein sequence ID" value="CAF1303452.1"/>
    <property type="molecule type" value="Genomic_DNA"/>
</dbReference>
<organism evidence="1 2">
    <name type="scientific">Adineta steineri</name>
    <dbReference type="NCBI Taxonomy" id="433720"/>
    <lineage>
        <taxon>Eukaryota</taxon>
        <taxon>Metazoa</taxon>
        <taxon>Spiralia</taxon>
        <taxon>Gnathifera</taxon>
        <taxon>Rotifera</taxon>
        <taxon>Eurotatoria</taxon>
        <taxon>Bdelloidea</taxon>
        <taxon>Adinetida</taxon>
        <taxon>Adinetidae</taxon>
        <taxon>Adineta</taxon>
    </lineage>
</organism>
<dbReference type="AlphaFoldDB" id="A0A815DZG7"/>
<dbReference type="Proteomes" id="UP000663860">
    <property type="component" value="Unassembled WGS sequence"/>
</dbReference>
<accession>A0A815DZG7</accession>
<sequence>MLISRILVMNTPSVVQTTYTSELTTNSSTYSLVCSSSSSSYEAIHVTVLRSGLYTFSSKSNMDTYGSIYKDYFNPYNPNENRLLYDAVNCAPYQSSFRIGLEAGVRYILIVTTYDSKATGEFSIFVSGSDNVDLNKITAISSVVQTVYTSKLTTNSSTYLLDCSSSSSNYEAIQVNVRRSGFYTFFSKSDMDTYGSIYKDYFNPYNPNENQLLYDAVNCASYQSSFTIALEVGITYILTVTTINSNITGAFSIFVSGPNNVDLRNINISSTSATTVFGNMYIFNVFTLTENYRTCMNKSLTYNEIENHFNSLSNLYFLFGINIHRPFINEYDQIHADASLFIIVICKTNSSDCISKRGSLPIKYKLEFIIDGVPYTNKYSKIDHQWHRTKIVNYDFLYEPINSQLWYDQPENEKGSIWKKFIMNMDISQNENIYSKWVEFDIKINDAGIQFIEGQQIYNNITVQQFTLHFFVPTFQCLQPPLIYFDDFLTTKTYLSAFHLQLMSDKCHLHKYTCHLEMIKSQIDTSGLTNKTLPSSKIINITTNYLSLFTQQISYEQIIKPTNFIDHIFEQIIIENNSLFYTTEIYRNATCTNKNSLTSREFTLCTQDNYKNESVIRRFRIDIILCKYSILNTQQCSFSLYQHVLNETLRLFIPIQGDSITFIGFIRILKNLPHNEWINHLNESYDKIQSYQLINFYDHMIELKTDVSSTDTIIRYYQIITDQSQICHLVCRNHCVQQSPNHTDYFISQSITELILFCVKCNFSEIYQQFNLSILHSHTILSRDIALVRFQIINIFQQISINCINDQNEIFIINANFHIINQNNTSRSFSCLINPTNIYPYHEEITLECTNFTTRADIILWAVTKHKHEEIRILLNPSYVTNEIINSNIQMKIYGIPHGEKVFLEISSSLFSINESYELTMNNLNKKLITKMNIALEWNYFSSAIRLMNEYLNIYENDFDLLDDHTNPRLELVNLNQTSYLISIINYYRLILNYIDQELLYIKAKDFSQKIYSIVSIINNLVKQIFDLNR</sequence>
<reference evidence="1" key="1">
    <citation type="submission" date="2021-02" db="EMBL/GenBank/DDBJ databases">
        <authorList>
            <person name="Nowell W R."/>
        </authorList>
    </citation>
    <scope>NUCLEOTIDE SEQUENCE</scope>
</reference>
<name>A0A815DZG7_9BILA</name>
<proteinExistence type="predicted"/>